<evidence type="ECO:0000313" key="1">
    <source>
        <dbReference type="EMBL" id="KAH7903931.1"/>
    </source>
</evidence>
<evidence type="ECO:0000313" key="2">
    <source>
        <dbReference type="Proteomes" id="UP000790377"/>
    </source>
</evidence>
<dbReference type="EMBL" id="MU268687">
    <property type="protein sequence ID" value="KAH7903931.1"/>
    <property type="molecule type" value="Genomic_DNA"/>
</dbReference>
<organism evidence="1 2">
    <name type="scientific">Hygrophoropsis aurantiaca</name>
    <dbReference type="NCBI Taxonomy" id="72124"/>
    <lineage>
        <taxon>Eukaryota</taxon>
        <taxon>Fungi</taxon>
        <taxon>Dikarya</taxon>
        <taxon>Basidiomycota</taxon>
        <taxon>Agaricomycotina</taxon>
        <taxon>Agaricomycetes</taxon>
        <taxon>Agaricomycetidae</taxon>
        <taxon>Boletales</taxon>
        <taxon>Coniophorineae</taxon>
        <taxon>Hygrophoropsidaceae</taxon>
        <taxon>Hygrophoropsis</taxon>
    </lineage>
</organism>
<name>A0ACB7ZSM9_9AGAM</name>
<reference evidence="1" key="1">
    <citation type="journal article" date="2021" name="New Phytol.">
        <title>Evolutionary innovations through gain and loss of genes in the ectomycorrhizal Boletales.</title>
        <authorList>
            <person name="Wu G."/>
            <person name="Miyauchi S."/>
            <person name="Morin E."/>
            <person name="Kuo A."/>
            <person name="Drula E."/>
            <person name="Varga T."/>
            <person name="Kohler A."/>
            <person name="Feng B."/>
            <person name="Cao Y."/>
            <person name="Lipzen A."/>
            <person name="Daum C."/>
            <person name="Hundley H."/>
            <person name="Pangilinan J."/>
            <person name="Johnson J."/>
            <person name="Barry K."/>
            <person name="LaButti K."/>
            <person name="Ng V."/>
            <person name="Ahrendt S."/>
            <person name="Min B."/>
            <person name="Choi I.G."/>
            <person name="Park H."/>
            <person name="Plett J.M."/>
            <person name="Magnuson J."/>
            <person name="Spatafora J.W."/>
            <person name="Nagy L.G."/>
            <person name="Henrissat B."/>
            <person name="Grigoriev I.V."/>
            <person name="Yang Z.L."/>
            <person name="Xu J."/>
            <person name="Martin F.M."/>
        </authorList>
    </citation>
    <scope>NUCLEOTIDE SEQUENCE</scope>
    <source>
        <strain evidence="1">ATCC 28755</strain>
    </source>
</reference>
<proteinExistence type="predicted"/>
<gene>
    <name evidence="1" type="ORF">BJ138DRAFT_1187875</name>
</gene>
<protein>
    <submittedName>
        <fullName evidence="1">Uncharacterized protein</fullName>
    </submittedName>
</protein>
<dbReference type="Proteomes" id="UP000790377">
    <property type="component" value="Unassembled WGS sequence"/>
</dbReference>
<sequence length="816" mass="90829">MLLRSCPAATPSNGTSDPIWLHELLVAARAAHHDPRECPWYEAWAILLSQFLFAKQETQSSTGLTTCTTCPQYALAYDTMEDEEEHLNSNEGSDDAEMPSPLSTPTRQPLSRIPRFTNNSHSSPSNRGVAQSPDHQLLAISSPEQRPVAIFPFASALTPNPSTPKRQQNKRSHWILDFVQFLRSINSRSLEIITQRTILVLEIKRCIPSPEWTSLFSKQILSQANHAFKSDNELQTLGAIAAFGNLWTFREYDRSSVPTDSEMFDPSYAYSQPASDPQPLVTTSRHPFSVPPCFSATLKNLGKDGSKGVLDIDNLEETMVAFEVILNHLKAMNATLWGLADQFTPGICRPCKEEHDQGERDVKKQEQDGRAQSAALGSLSCPAGRLICRKNPPLFCLEEFGFCKDAYFTRCCHFFEALFKTIQTEFQPVPHDAKPESVDDFSLTMYIPTQMQPLVAAPRADSKSQSGGTGRAERAQGFREWVTALPESLFTAWRETVLMSHWIIRFHLASTQAGSVPIPSDRTLAVQDLPALSLASAPWTAAAFLRLQLKLQLPHQYPVAASFLFLSMREPISRELMHPTSVVWLLQFSRRGRADRSAINIVVKDENAQSSLLVHNTLIASFELVIIVNADVLADPIKLLCPNSAAARSAPSKFKALDTIFQGTDSDLDLDLDSAHSLVQISYSRPAARYQSRSRTILVPGSQHNRDVYVSTTPSSGGSITLTVHWRRPQNYMFRSIVMSAGYWMMAMGNIAVVDDPTGAGSKQKKPPTWTRTAGAQEDGTQRTHIPPTLFSIANPMIYGIFSWHRKTLFQYISSS</sequence>
<accession>A0ACB7ZSM9</accession>
<comment type="caution">
    <text evidence="1">The sequence shown here is derived from an EMBL/GenBank/DDBJ whole genome shotgun (WGS) entry which is preliminary data.</text>
</comment>
<keyword evidence="2" id="KW-1185">Reference proteome</keyword>